<keyword evidence="4" id="KW-0575">Peroxidase</keyword>
<organism evidence="15 16">
    <name type="scientific">Sphingomonas montanisoli</name>
    <dbReference type="NCBI Taxonomy" id="2606412"/>
    <lineage>
        <taxon>Bacteria</taxon>
        <taxon>Pseudomonadati</taxon>
        <taxon>Pseudomonadota</taxon>
        <taxon>Alphaproteobacteria</taxon>
        <taxon>Sphingomonadales</taxon>
        <taxon>Sphingomonadaceae</taxon>
        <taxon>Sphingomonas</taxon>
    </lineage>
</organism>
<dbReference type="EC" id="1.11.1.24" evidence="3"/>
<evidence type="ECO:0000256" key="13">
    <source>
        <dbReference type="PIRSR" id="PIRSR000239-1"/>
    </source>
</evidence>
<dbReference type="AlphaFoldDB" id="A0A5D9C8Q2"/>
<evidence type="ECO:0000256" key="11">
    <source>
        <dbReference type="ARBA" id="ARBA00042639"/>
    </source>
</evidence>
<evidence type="ECO:0000259" key="14">
    <source>
        <dbReference type="PROSITE" id="PS51352"/>
    </source>
</evidence>
<dbReference type="EMBL" id="VTOU01000002">
    <property type="protein sequence ID" value="TZG27746.1"/>
    <property type="molecule type" value="Genomic_DNA"/>
</dbReference>
<protein>
    <recommendedName>
        <fullName evidence="3">thioredoxin-dependent peroxiredoxin</fullName>
        <ecNumber evidence="3">1.11.1.24</ecNumber>
    </recommendedName>
    <alternativeName>
        <fullName evidence="9">Thioredoxin peroxidase</fullName>
    </alternativeName>
    <alternativeName>
        <fullName evidence="11">Thioredoxin-dependent peroxiredoxin Bcp</fullName>
    </alternativeName>
</protein>
<comment type="subunit">
    <text evidence="2">Monomer.</text>
</comment>
<evidence type="ECO:0000256" key="5">
    <source>
        <dbReference type="ARBA" id="ARBA00022862"/>
    </source>
</evidence>
<dbReference type="PROSITE" id="PS51352">
    <property type="entry name" value="THIOREDOXIN_2"/>
    <property type="match status" value="1"/>
</dbReference>
<dbReference type="Gene3D" id="3.40.30.10">
    <property type="entry name" value="Glutaredoxin"/>
    <property type="match status" value="1"/>
</dbReference>
<evidence type="ECO:0000313" key="15">
    <source>
        <dbReference type="EMBL" id="TZG27746.1"/>
    </source>
</evidence>
<dbReference type="GO" id="GO:0045454">
    <property type="term" value="P:cell redox homeostasis"/>
    <property type="evidence" value="ECO:0007669"/>
    <property type="project" value="TreeGrafter"/>
</dbReference>
<dbReference type="SUPFAM" id="SSF52833">
    <property type="entry name" value="Thioredoxin-like"/>
    <property type="match status" value="1"/>
</dbReference>
<dbReference type="PANTHER" id="PTHR42801">
    <property type="entry name" value="THIOREDOXIN-DEPENDENT PEROXIDE REDUCTASE"/>
    <property type="match status" value="1"/>
</dbReference>
<evidence type="ECO:0000256" key="7">
    <source>
        <dbReference type="ARBA" id="ARBA00023157"/>
    </source>
</evidence>
<accession>A0A5D9C8Q2</accession>
<keyword evidence="16" id="KW-1185">Reference proteome</keyword>
<evidence type="ECO:0000256" key="4">
    <source>
        <dbReference type="ARBA" id="ARBA00022559"/>
    </source>
</evidence>
<evidence type="ECO:0000256" key="12">
    <source>
        <dbReference type="ARBA" id="ARBA00049091"/>
    </source>
</evidence>
<evidence type="ECO:0000256" key="9">
    <source>
        <dbReference type="ARBA" id="ARBA00032824"/>
    </source>
</evidence>
<comment type="function">
    <text evidence="1">Thiol-specific peroxidase that catalyzes the reduction of hydrogen peroxide and organic hydroperoxides to water and alcohols, respectively. Plays a role in cell protection against oxidative stress by detoxifying peroxides and as sensor of hydrogen peroxide-mediated signaling events.</text>
</comment>
<dbReference type="InterPro" id="IPR000866">
    <property type="entry name" value="AhpC/TSA"/>
</dbReference>
<sequence length="163" mass="17722">MPAQDNLAQGDNAPDAVLTMPDGATKRVSDWQGKPLVLYFYPKDDTPGCTTEAQAFTALADDFAKAGAAILGISRDTPKKHQNFIKKYDLKVELATDADGPEADAKVCEAFGVWVEKSMYGRSYMGIERATFLIDKAGTIARVWRKVKVKGHAEAVLEAVKAL</sequence>
<dbReference type="InterPro" id="IPR024706">
    <property type="entry name" value="Peroxiredoxin_AhpC-typ"/>
</dbReference>
<dbReference type="GO" id="GO:0008379">
    <property type="term" value="F:thioredoxin peroxidase activity"/>
    <property type="evidence" value="ECO:0007669"/>
    <property type="project" value="TreeGrafter"/>
</dbReference>
<feature type="domain" description="Thioredoxin" evidence="14">
    <location>
        <begin position="7"/>
        <end position="163"/>
    </location>
</feature>
<evidence type="ECO:0000256" key="10">
    <source>
        <dbReference type="ARBA" id="ARBA00038489"/>
    </source>
</evidence>
<gene>
    <name evidence="15" type="ORF">FYJ91_09265</name>
</gene>
<evidence type="ECO:0000256" key="8">
    <source>
        <dbReference type="ARBA" id="ARBA00023284"/>
    </source>
</evidence>
<dbReference type="FunFam" id="3.40.30.10:FF:000007">
    <property type="entry name" value="Thioredoxin-dependent thiol peroxidase"/>
    <property type="match status" value="1"/>
</dbReference>
<evidence type="ECO:0000256" key="1">
    <source>
        <dbReference type="ARBA" id="ARBA00003330"/>
    </source>
</evidence>
<dbReference type="GO" id="GO:0034599">
    <property type="term" value="P:cellular response to oxidative stress"/>
    <property type="evidence" value="ECO:0007669"/>
    <property type="project" value="TreeGrafter"/>
</dbReference>
<dbReference type="RefSeq" id="WP_149521958.1">
    <property type="nucleotide sequence ID" value="NZ_VTOU01000002.1"/>
</dbReference>
<evidence type="ECO:0000256" key="3">
    <source>
        <dbReference type="ARBA" id="ARBA00013017"/>
    </source>
</evidence>
<dbReference type="PIRSF" id="PIRSF000239">
    <property type="entry name" value="AHPC"/>
    <property type="match status" value="1"/>
</dbReference>
<evidence type="ECO:0000256" key="6">
    <source>
        <dbReference type="ARBA" id="ARBA00023002"/>
    </source>
</evidence>
<name>A0A5D9C8Q2_9SPHN</name>
<proteinExistence type="inferred from homology"/>
<dbReference type="Proteomes" id="UP000322077">
    <property type="component" value="Unassembled WGS sequence"/>
</dbReference>
<keyword evidence="6" id="KW-0560">Oxidoreductase</keyword>
<dbReference type="GO" id="GO:0005737">
    <property type="term" value="C:cytoplasm"/>
    <property type="evidence" value="ECO:0007669"/>
    <property type="project" value="TreeGrafter"/>
</dbReference>
<keyword evidence="7" id="KW-1015">Disulfide bond</keyword>
<comment type="catalytic activity">
    <reaction evidence="12">
        <text>a hydroperoxide + [thioredoxin]-dithiol = an alcohol + [thioredoxin]-disulfide + H2O</text>
        <dbReference type="Rhea" id="RHEA:62620"/>
        <dbReference type="Rhea" id="RHEA-COMP:10698"/>
        <dbReference type="Rhea" id="RHEA-COMP:10700"/>
        <dbReference type="ChEBI" id="CHEBI:15377"/>
        <dbReference type="ChEBI" id="CHEBI:29950"/>
        <dbReference type="ChEBI" id="CHEBI:30879"/>
        <dbReference type="ChEBI" id="CHEBI:35924"/>
        <dbReference type="ChEBI" id="CHEBI:50058"/>
        <dbReference type="EC" id="1.11.1.24"/>
    </reaction>
</comment>
<dbReference type="InterPro" id="IPR036249">
    <property type="entry name" value="Thioredoxin-like_sf"/>
</dbReference>
<evidence type="ECO:0000256" key="2">
    <source>
        <dbReference type="ARBA" id="ARBA00011245"/>
    </source>
</evidence>
<dbReference type="Pfam" id="PF00578">
    <property type="entry name" value="AhpC-TSA"/>
    <property type="match status" value="1"/>
</dbReference>
<dbReference type="CDD" id="cd03017">
    <property type="entry name" value="PRX_BCP"/>
    <property type="match status" value="1"/>
</dbReference>
<feature type="active site" description="Cysteine sulfenic acid (-SOH) intermediate; for peroxidase activity" evidence="13">
    <location>
        <position position="49"/>
    </location>
</feature>
<dbReference type="InterPro" id="IPR013766">
    <property type="entry name" value="Thioredoxin_domain"/>
</dbReference>
<evidence type="ECO:0000313" key="16">
    <source>
        <dbReference type="Proteomes" id="UP000322077"/>
    </source>
</evidence>
<dbReference type="PANTHER" id="PTHR42801:SF4">
    <property type="entry name" value="AHPC_TSA FAMILY PROTEIN"/>
    <property type="match status" value="1"/>
</dbReference>
<dbReference type="InterPro" id="IPR050924">
    <property type="entry name" value="Peroxiredoxin_BCP/PrxQ"/>
</dbReference>
<keyword evidence="8" id="KW-0676">Redox-active center</keyword>
<keyword evidence="5" id="KW-0049">Antioxidant</keyword>
<comment type="caution">
    <text evidence="15">The sequence shown here is derived from an EMBL/GenBank/DDBJ whole genome shotgun (WGS) entry which is preliminary data.</text>
</comment>
<reference evidence="15 16" key="1">
    <citation type="submission" date="2019-08" db="EMBL/GenBank/DDBJ databases">
        <authorList>
            <person name="Wang G."/>
            <person name="Xu Z."/>
        </authorList>
    </citation>
    <scope>NUCLEOTIDE SEQUENCE [LARGE SCALE GENOMIC DNA]</scope>
    <source>
        <strain evidence="15 16">ZX</strain>
    </source>
</reference>
<comment type="similarity">
    <text evidence="10">Belongs to the peroxiredoxin family. BCP/PrxQ subfamily.</text>
</comment>